<evidence type="ECO:0000313" key="1">
    <source>
        <dbReference type="EMBL" id="SEU46642.1"/>
    </source>
</evidence>
<proteinExistence type="predicted"/>
<sequence>MPELVEVWDAELSYTHTPLMDTPGPVPAHADGAEPLWCVYQYAPATQMEIHHALPHTLFEWRAAMHGIDPDDTATLLDVALHEPYLPAADDMFASDDPSAASVLAETRGLPTWQTPGVPDADRLAACLAQIEAVKTHRVRLEAAPLTARLKALVYVGSDRALADDPLEPVTSLMRLDPVRVQARRQAVEWVRAGREAAAAAGRGLIVPTFHGPKPAGTFVGMQPRPGGSSL</sequence>
<gene>
    <name evidence="1" type="ORF">SAMN05421811_127103</name>
</gene>
<keyword evidence="2" id="KW-1185">Reference proteome</keyword>
<dbReference type="AlphaFoldDB" id="A0A1I0LWH3"/>
<dbReference type="OrthoDB" id="3629588at2"/>
<name>A0A1I0LWH3_9ACTN</name>
<protein>
    <submittedName>
        <fullName evidence="1">Uncharacterized protein</fullName>
    </submittedName>
</protein>
<reference evidence="1 2" key="1">
    <citation type="submission" date="2016-10" db="EMBL/GenBank/DDBJ databases">
        <authorList>
            <person name="de Groot N.N."/>
        </authorList>
    </citation>
    <scope>NUCLEOTIDE SEQUENCE [LARGE SCALE GENOMIC DNA]</scope>
    <source>
        <strain evidence="1 2">CGMCC 4.5598</strain>
    </source>
</reference>
<evidence type="ECO:0000313" key="2">
    <source>
        <dbReference type="Proteomes" id="UP000199361"/>
    </source>
</evidence>
<dbReference type="STRING" id="568860.SAMN05421811_127103"/>
<accession>A0A1I0LWH3</accession>
<dbReference type="EMBL" id="FOHX01000027">
    <property type="protein sequence ID" value="SEU46642.1"/>
    <property type="molecule type" value="Genomic_DNA"/>
</dbReference>
<dbReference type="Proteomes" id="UP000199361">
    <property type="component" value="Unassembled WGS sequence"/>
</dbReference>
<dbReference type="RefSeq" id="WP_091094072.1">
    <property type="nucleotide sequence ID" value="NZ_FOHX01000027.1"/>
</dbReference>
<organism evidence="1 2">
    <name type="scientific">Nonomuraea wenchangensis</name>
    <dbReference type="NCBI Taxonomy" id="568860"/>
    <lineage>
        <taxon>Bacteria</taxon>
        <taxon>Bacillati</taxon>
        <taxon>Actinomycetota</taxon>
        <taxon>Actinomycetes</taxon>
        <taxon>Streptosporangiales</taxon>
        <taxon>Streptosporangiaceae</taxon>
        <taxon>Nonomuraea</taxon>
    </lineage>
</organism>